<dbReference type="EMBL" id="JANFYS010000221">
    <property type="protein sequence ID" value="MCQ4771987.1"/>
    <property type="molecule type" value="Genomic_DNA"/>
</dbReference>
<keyword evidence="1" id="KW-1133">Transmembrane helix</keyword>
<evidence type="ECO:0008006" key="4">
    <source>
        <dbReference type="Google" id="ProtNLM"/>
    </source>
</evidence>
<reference evidence="2" key="1">
    <citation type="submission" date="2022-06" db="EMBL/GenBank/DDBJ databases">
        <title>Isolation of gut microbiota from human fecal samples.</title>
        <authorList>
            <person name="Pamer E.G."/>
            <person name="Barat B."/>
            <person name="Waligurski E."/>
            <person name="Medina S."/>
            <person name="Paddock L."/>
            <person name="Mostad J."/>
        </authorList>
    </citation>
    <scope>NUCLEOTIDE SEQUENCE</scope>
    <source>
        <strain evidence="2">DFI.9.91</strain>
    </source>
</reference>
<feature type="transmembrane region" description="Helical" evidence="1">
    <location>
        <begin position="63"/>
        <end position="82"/>
    </location>
</feature>
<dbReference type="Proteomes" id="UP001204562">
    <property type="component" value="Unassembled WGS sequence"/>
</dbReference>
<feature type="non-terminal residue" evidence="2">
    <location>
        <position position="1"/>
    </location>
</feature>
<keyword evidence="1" id="KW-0812">Transmembrane</keyword>
<feature type="transmembrane region" description="Helical" evidence="1">
    <location>
        <begin position="25"/>
        <end position="51"/>
    </location>
</feature>
<organism evidence="2 3">
    <name type="scientific">Intestinimonas massiliensis</name>
    <name type="common">ex Afouda et al. 2020</name>
    <dbReference type="NCBI Taxonomy" id="1673721"/>
    <lineage>
        <taxon>Bacteria</taxon>
        <taxon>Bacillati</taxon>
        <taxon>Bacillota</taxon>
        <taxon>Clostridia</taxon>
        <taxon>Eubacteriales</taxon>
        <taxon>Intestinimonas</taxon>
    </lineage>
</organism>
<proteinExistence type="predicted"/>
<evidence type="ECO:0000256" key="1">
    <source>
        <dbReference type="SAM" id="Phobius"/>
    </source>
</evidence>
<evidence type="ECO:0000313" key="2">
    <source>
        <dbReference type="EMBL" id="MCQ4771987.1"/>
    </source>
</evidence>
<comment type="caution">
    <text evidence="2">The sequence shown here is derived from an EMBL/GenBank/DDBJ whole genome shotgun (WGS) entry which is preliminary data.</text>
</comment>
<name>A0AAW5JS70_9FIRM</name>
<evidence type="ECO:0000313" key="3">
    <source>
        <dbReference type="Proteomes" id="UP001204562"/>
    </source>
</evidence>
<protein>
    <recommendedName>
        <fullName evidence="4">ABC transporter permease</fullName>
    </recommendedName>
</protein>
<sequence>ERVTVQIVEHIAMFQAASKFLEDKYILTIVGIKGMFIAGSILGAFLGTLALQTLQNVMNLFGVDYFVMIILKGVLILFITYFDTIRTWLRGKA</sequence>
<keyword evidence="1" id="KW-0472">Membrane</keyword>
<dbReference type="AlphaFoldDB" id="A0AAW5JS70"/>
<gene>
    <name evidence="2" type="ORF">NE579_16345</name>
</gene>
<accession>A0AAW5JS70</accession>